<proteinExistence type="inferred from homology"/>
<feature type="transmembrane region" description="Helical" evidence="7">
    <location>
        <begin position="234"/>
        <end position="256"/>
    </location>
</feature>
<evidence type="ECO:0000256" key="1">
    <source>
        <dbReference type="ARBA" id="ARBA00004429"/>
    </source>
</evidence>
<feature type="transmembrane region" description="Helical" evidence="7">
    <location>
        <begin position="186"/>
        <end position="213"/>
    </location>
</feature>
<keyword evidence="10" id="KW-1185">Reference proteome</keyword>
<dbReference type="AlphaFoldDB" id="A0A8J6ZGN1"/>
<comment type="caution">
    <text evidence="9">The sequence shown here is derived from an EMBL/GenBank/DDBJ whole genome shotgun (WGS) entry which is preliminary data.</text>
</comment>
<reference evidence="9" key="1">
    <citation type="submission" date="2020-09" db="EMBL/GenBank/DDBJ databases">
        <title>A novel bacterium of genus Mangrovicoccus, isolated from South China Sea.</title>
        <authorList>
            <person name="Huang H."/>
            <person name="Mo K."/>
            <person name="Hu Y."/>
        </authorList>
    </citation>
    <scope>NUCLEOTIDE SEQUENCE</scope>
    <source>
        <strain evidence="9">HB182678</strain>
    </source>
</reference>
<organism evidence="9 10">
    <name type="scientific">Mangrovicoccus algicola</name>
    <dbReference type="NCBI Taxonomy" id="2771008"/>
    <lineage>
        <taxon>Bacteria</taxon>
        <taxon>Pseudomonadati</taxon>
        <taxon>Pseudomonadota</taxon>
        <taxon>Alphaproteobacteria</taxon>
        <taxon>Rhodobacterales</taxon>
        <taxon>Paracoccaceae</taxon>
        <taxon>Mangrovicoccus</taxon>
    </lineage>
</organism>
<keyword evidence="2" id="KW-1003">Cell membrane</keyword>
<dbReference type="GO" id="GO:0022857">
    <property type="term" value="F:transmembrane transporter activity"/>
    <property type="evidence" value="ECO:0007669"/>
    <property type="project" value="UniProtKB-UniRule"/>
</dbReference>
<name>A0A8J6ZGN1_9RHOB</name>
<dbReference type="PANTHER" id="PTHR33362:SF7">
    <property type="entry name" value="SLL1103 PROTEIN"/>
    <property type="match status" value="1"/>
</dbReference>
<evidence type="ECO:0000256" key="7">
    <source>
        <dbReference type="RuleBase" id="RU369079"/>
    </source>
</evidence>
<evidence type="ECO:0000256" key="3">
    <source>
        <dbReference type="ARBA" id="ARBA00022519"/>
    </source>
</evidence>
<feature type="transmembrane region" description="Helical" evidence="7">
    <location>
        <begin position="154"/>
        <end position="174"/>
    </location>
</feature>
<feature type="transmembrane region" description="Helical" evidence="7">
    <location>
        <begin position="125"/>
        <end position="142"/>
    </location>
</feature>
<dbReference type="RefSeq" id="WP_193187034.1">
    <property type="nucleotide sequence ID" value="NZ_JACVXA010000109.1"/>
</dbReference>
<feature type="transmembrane region" description="Helical" evidence="7">
    <location>
        <begin position="66"/>
        <end position="84"/>
    </location>
</feature>
<dbReference type="InterPro" id="IPR010656">
    <property type="entry name" value="DctM"/>
</dbReference>
<evidence type="ECO:0000256" key="2">
    <source>
        <dbReference type="ARBA" id="ARBA00022475"/>
    </source>
</evidence>
<evidence type="ECO:0000313" key="9">
    <source>
        <dbReference type="EMBL" id="MBE3640595.1"/>
    </source>
</evidence>
<feature type="transmembrane region" description="Helical" evidence="7">
    <location>
        <begin position="414"/>
        <end position="442"/>
    </location>
</feature>
<comment type="subcellular location">
    <subcellularLocation>
        <location evidence="1 7">Cell inner membrane</location>
        <topology evidence="1 7">Multi-pass membrane protein</topology>
    </subcellularLocation>
</comment>
<keyword evidence="5 7" id="KW-1133">Transmembrane helix</keyword>
<evidence type="ECO:0000256" key="4">
    <source>
        <dbReference type="ARBA" id="ARBA00022692"/>
    </source>
</evidence>
<feature type="transmembrane region" description="Helical" evidence="7">
    <location>
        <begin position="7"/>
        <end position="36"/>
    </location>
</feature>
<accession>A0A8J6ZGN1</accession>
<dbReference type="Pfam" id="PF06808">
    <property type="entry name" value="DctM"/>
    <property type="match status" value="1"/>
</dbReference>
<feature type="transmembrane region" description="Helical" evidence="7">
    <location>
        <begin position="96"/>
        <end position="119"/>
    </location>
</feature>
<dbReference type="EMBL" id="JACVXA010000109">
    <property type="protein sequence ID" value="MBE3640595.1"/>
    <property type="molecule type" value="Genomic_DNA"/>
</dbReference>
<keyword evidence="3 7" id="KW-0997">Cell inner membrane</keyword>
<evidence type="ECO:0000259" key="8">
    <source>
        <dbReference type="Pfam" id="PF06808"/>
    </source>
</evidence>
<keyword evidence="6 7" id="KW-0472">Membrane</keyword>
<dbReference type="Proteomes" id="UP000609121">
    <property type="component" value="Unassembled WGS sequence"/>
</dbReference>
<dbReference type="InterPro" id="IPR004681">
    <property type="entry name" value="TRAP_DctM"/>
</dbReference>
<sequence>MDALFIFLFFSAFMVILFSGFPVAFVLGGVGVLFAAMGSLLSPLNIADMAELRMIGFVANRVFDTISSYSLIPMSMFIFMGFMLDRSGIAERLLKAMRAVLGPAPGGLAIAVVLIGVVLAASTGIIGASVVLLATIAVPTMFEAGYSRRLSLGTVGATGCLGILIPPSIMLVVMGDQLRIPVGDLFMGAILPGSALALAFAAFIVVSALLVPGAMPAYRRVPDGRGRGAMLRDFLSALLAPLALVLAVLGSIVAGIASPTEASGIGAAGATALALANRRLDWAGLREVCYLAARTTAFLYMLIFGASCFSVVLRGYGGDEVIAAALQGLPFGPYGVLAFVIGVVFLLGFFLDWMEIVLIVAPLVMPVLTGFGFDPVWVAILLALVLQTSFLTPPVGMALFYLRSSVPGASISEIYAGVLPFVLLQLVTLALVAAFPSMALWLPSLQR</sequence>
<feature type="transmembrane region" description="Helical" evidence="7">
    <location>
        <begin position="333"/>
        <end position="351"/>
    </location>
</feature>
<evidence type="ECO:0000256" key="6">
    <source>
        <dbReference type="ARBA" id="ARBA00023136"/>
    </source>
</evidence>
<dbReference type="NCBIfam" id="TIGR00786">
    <property type="entry name" value="dctM"/>
    <property type="match status" value="1"/>
</dbReference>
<gene>
    <name evidence="9" type="ORF">ICN82_20525</name>
</gene>
<comment type="similarity">
    <text evidence="7">Belongs to the TRAP transporter large permease family.</text>
</comment>
<comment type="subunit">
    <text evidence="7">The complex comprises the extracytoplasmic solute receptor protein and the two transmembrane proteins.</text>
</comment>
<keyword evidence="7" id="KW-0813">Transport</keyword>
<feature type="transmembrane region" description="Helical" evidence="7">
    <location>
        <begin position="379"/>
        <end position="402"/>
    </location>
</feature>
<evidence type="ECO:0000256" key="5">
    <source>
        <dbReference type="ARBA" id="ARBA00022989"/>
    </source>
</evidence>
<evidence type="ECO:0000313" key="10">
    <source>
        <dbReference type="Proteomes" id="UP000609121"/>
    </source>
</evidence>
<keyword evidence="4 7" id="KW-0812">Transmembrane</keyword>
<feature type="transmembrane region" description="Helical" evidence="7">
    <location>
        <begin position="292"/>
        <end position="313"/>
    </location>
</feature>
<dbReference type="PANTHER" id="PTHR33362">
    <property type="entry name" value="SIALIC ACID TRAP TRANSPORTER PERMEASE PROTEIN SIAT-RELATED"/>
    <property type="match status" value="1"/>
</dbReference>
<feature type="domain" description="TRAP C4-dicarboxylate transport system permease DctM subunit" evidence="8">
    <location>
        <begin position="12"/>
        <end position="438"/>
    </location>
</feature>
<comment type="function">
    <text evidence="7">Part of the tripartite ATP-independent periplasmic (TRAP) transport system.</text>
</comment>
<feature type="transmembrane region" description="Helical" evidence="7">
    <location>
        <begin position="356"/>
        <end position="373"/>
    </location>
</feature>
<protein>
    <recommendedName>
        <fullName evidence="7">TRAP transporter large permease protein</fullName>
    </recommendedName>
</protein>
<dbReference type="GO" id="GO:0005886">
    <property type="term" value="C:plasma membrane"/>
    <property type="evidence" value="ECO:0007669"/>
    <property type="project" value="UniProtKB-SubCell"/>
</dbReference>